<dbReference type="PATRIC" id="fig|1036673.3.peg.4226"/>
<dbReference type="InterPro" id="IPR036390">
    <property type="entry name" value="WH_DNA-bd_sf"/>
</dbReference>
<dbReference type="PANTHER" id="PTHR43252:SF2">
    <property type="entry name" value="TRANSCRIPTION REGULATOR, PADR-LIKE FAMILY"/>
    <property type="match status" value="1"/>
</dbReference>
<feature type="compositionally biased region" description="Basic and acidic residues" evidence="1">
    <location>
        <begin position="17"/>
        <end position="30"/>
    </location>
</feature>
<dbReference type="Pfam" id="PF03551">
    <property type="entry name" value="PadR"/>
    <property type="match status" value="1"/>
</dbReference>
<evidence type="ECO:0000256" key="1">
    <source>
        <dbReference type="SAM" id="MobiDB-lite"/>
    </source>
</evidence>
<dbReference type="SUPFAM" id="SSF46785">
    <property type="entry name" value="Winged helix' DNA-binding domain"/>
    <property type="match status" value="1"/>
</dbReference>
<proteinExistence type="predicted"/>
<feature type="domain" description="Transcription regulator PadR N-terminal" evidence="2">
    <location>
        <begin position="57"/>
        <end position="125"/>
    </location>
</feature>
<reference evidence="3 4" key="2">
    <citation type="journal article" date="2013" name="Genome Announc.">
        <title>Genome Sequence of Growth-Improving Paenibacillus mucilaginosus Strain KNP414.</title>
        <authorList>
            <person name="Lu J.J."/>
            <person name="Wang J.F."/>
            <person name="Hu X.F."/>
        </authorList>
    </citation>
    <scope>NUCLEOTIDE SEQUENCE [LARGE SCALE GENOMIC DNA]</scope>
    <source>
        <strain evidence="3 4">KNP414</strain>
    </source>
</reference>
<accession>F8FBS3</accession>
<feature type="region of interest" description="Disordered" evidence="1">
    <location>
        <begin position="211"/>
        <end position="239"/>
    </location>
</feature>
<dbReference type="PANTHER" id="PTHR43252">
    <property type="entry name" value="TRANSCRIPTIONAL REGULATOR YQJI"/>
    <property type="match status" value="1"/>
</dbReference>
<reference evidence="4" key="1">
    <citation type="submission" date="2011-06" db="EMBL/GenBank/DDBJ databases">
        <title>Complete genome sequence of Paenibacillus mucilaginosus KNP414.</title>
        <authorList>
            <person name="Wang J."/>
            <person name="Hu S."/>
            <person name="Hu X."/>
            <person name="Zhang B."/>
            <person name="Dong D."/>
            <person name="Zhang S."/>
            <person name="Zhao K."/>
            <person name="Wu D."/>
        </authorList>
    </citation>
    <scope>NUCLEOTIDE SEQUENCE [LARGE SCALE GENOMIC DNA]</scope>
    <source>
        <strain evidence="4">KNP414</strain>
    </source>
</reference>
<dbReference type="AlphaFoldDB" id="F8FBS3"/>
<gene>
    <name evidence="3" type="ordered locus">KNP414_04594</name>
</gene>
<dbReference type="InterPro" id="IPR036388">
    <property type="entry name" value="WH-like_DNA-bd_sf"/>
</dbReference>
<evidence type="ECO:0000313" key="4">
    <source>
        <dbReference type="Proteomes" id="UP000006620"/>
    </source>
</evidence>
<feature type="compositionally biased region" description="Basic residues" evidence="1">
    <location>
        <begin position="144"/>
        <end position="158"/>
    </location>
</feature>
<dbReference type="HOGENOM" id="CLU_1150947_0_0_9"/>
<feature type="compositionally biased region" description="Low complexity" evidence="1">
    <location>
        <begin position="212"/>
        <end position="231"/>
    </location>
</feature>
<name>F8FBS3_PAEMK</name>
<evidence type="ECO:0000313" key="3">
    <source>
        <dbReference type="EMBL" id="AEI43124.1"/>
    </source>
</evidence>
<dbReference type="InterPro" id="IPR005149">
    <property type="entry name" value="Tscrpt_reg_PadR_N"/>
</dbReference>
<feature type="region of interest" description="Disordered" evidence="1">
    <location>
        <begin position="1"/>
        <end position="36"/>
    </location>
</feature>
<evidence type="ECO:0000259" key="2">
    <source>
        <dbReference type="Pfam" id="PF03551"/>
    </source>
</evidence>
<dbReference type="Proteomes" id="UP000006620">
    <property type="component" value="Chromosome"/>
</dbReference>
<feature type="region of interest" description="Disordered" evidence="1">
    <location>
        <begin position="138"/>
        <end position="160"/>
    </location>
</feature>
<dbReference type="EMBL" id="CP002869">
    <property type="protein sequence ID" value="AEI43124.1"/>
    <property type="molecule type" value="Genomic_DNA"/>
</dbReference>
<dbReference type="RefSeq" id="WP_013918277.1">
    <property type="nucleotide sequence ID" value="NC_015690.1"/>
</dbReference>
<sequence length="239" mass="26874">MRFYDHRFHQGRHPGRRRPDPEHGYGEMDLRHRHGGFGGRGEGRRRFFERGEFKFALLELLATEPMHGYQLIKAMEEKTGGLYTPSAGSVYPNLQLLEDMKLIGSGESDGKKLYHITDEGRTFLQQRAEEEIERAETRWEHPGRHGGRHGQHGRHGRGGKHELRGLMREWSEVIYLMARAAEAAQEAPSSKEAARFQELVAGFQEGLKDLLASVPDAPADDPGSSQAAPDSPADDKPAN</sequence>
<protein>
    <recommendedName>
        <fullName evidence="2">Transcription regulator PadR N-terminal domain-containing protein</fullName>
    </recommendedName>
</protein>
<dbReference type="KEGG" id="pms:KNP414_04594"/>
<dbReference type="Gene3D" id="1.10.10.10">
    <property type="entry name" value="Winged helix-like DNA-binding domain superfamily/Winged helix DNA-binding domain"/>
    <property type="match status" value="1"/>
</dbReference>
<organism evidence="3 4">
    <name type="scientific">Paenibacillus mucilaginosus (strain KNP414)</name>
    <dbReference type="NCBI Taxonomy" id="1036673"/>
    <lineage>
        <taxon>Bacteria</taxon>
        <taxon>Bacillati</taxon>
        <taxon>Bacillota</taxon>
        <taxon>Bacilli</taxon>
        <taxon>Bacillales</taxon>
        <taxon>Paenibacillaceae</taxon>
        <taxon>Paenibacillus</taxon>
    </lineage>
</organism>